<name>A0A8D9FAG3_9HEMI</name>
<sequence>MQWLNRSRFDSFVHVFDDFSLVGRVATSVHEGVEEDAVECGILQEHGHAKWRVVRQVQLSDFQKSSRFGQTANGGKQHLAGQRVEHKVHAASVGLAQDVLLKTGVTGIGEIFVGQLREFLLQKVPLVFGPDSGVHSASQMQGNRDGGLSQTSCAGVNQQRLSATHLTAHQQGVVCRGVNHRNGGRLFQTPFLRYLPEEGGVSEDSGGQRAGSDQAHYTTTLRVSSGELESEHTVLSGQVTRESIRW</sequence>
<reference evidence="1" key="1">
    <citation type="submission" date="2021-05" db="EMBL/GenBank/DDBJ databases">
        <authorList>
            <person name="Alioto T."/>
            <person name="Alioto T."/>
            <person name="Gomez Garrido J."/>
        </authorList>
    </citation>
    <scope>NUCLEOTIDE SEQUENCE</scope>
</reference>
<dbReference type="EMBL" id="HBUF01633062">
    <property type="protein sequence ID" value="CAG6783568.1"/>
    <property type="molecule type" value="Transcribed_RNA"/>
</dbReference>
<protein>
    <submittedName>
        <fullName evidence="1">Uncharacterized protein</fullName>
    </submittedName>
</protein>
<accession>A0A8D9FAG3</accession>
<evidence type="ECO:0000313" key="1">
    <source>
        <dbReference type="EMBL" id="CAG6783568.1"/>
    </source>
</evidence>
<dbReference type="AlphaFoldDB" id="A0A8D9FAG3"/>
<organism evidence="1">
    <name type="scientific">Cacopsylla melanoneura</name>
    <dbReference type="NCBI Taxonomy" id="428564"/>
    <lineage>
        <taxon>Eukaryota</taxon>
        <taxon>Metazoa</taxon>
        <taxon>Ecdysozoa</taxon>
        <taxon>Arthropoda</taxon>
        <taxon>Hexapoda</taxon>
        <taxon>Insecta</taxon>
        <taxon>Pterygota</taxon>
        <taxon>Neoptera</taxon>
        <taxon>Paraneoptera</taxon>
        <taxon>Hemiptera</taxon>
        <taxon>Sternorrhyncha</taxon>
        <taxon>Psylloidea</taxon>
        <taxon>Psyllidae</taxon>
        <taxon>Psyllinae</taxon>
        <taxon>Cacopsylla</taxon>
    </lineage>
</organism>
<proteinExistence type="predicted"/>